<evidence type="ECO:0000256" key="1">
    <source>
        <dbReference type="SAM" id="MobiDB-lite"/>
    </source>
</evidence>
<feature type="compositionally biased region" description="Basic residues" evidence="1">
    <location>
        <begin position="113"/>
        <end position="128"/>
    </location>
</feature>
<feature type="region of interest" description="Disordered" evidence="1">
    <location>
        <begin position="1"/>
        <end position="128"/>
    </location>
</feature>
<sequence length="348" mass="37440">MARYEGRHRNAPAPSTAPRPNPATSPARSGSARREEVPAVPRSPRPATRPQARPVTPGARRAFDPTRAIPVVPSAAHRAEPAEAATPAEPAPRTDRTHSADRTPASAPAHPSRSSRHTKQTSRKRHVGRPILAGALALGLGASGFAYAKATNLIGADAAAFVVGSGVVAQTDELARASTVDTTYRAAASVSRNERRTAIAATGLRTAKELEAKKKQEAAKQAELARKAAAKAALAKERQRAIDNAKDDPKSAARVLMADHGWTSDAQYNCLVNLWTGESDWRWFAENASSGAYGIPQSLPASKMSQFGADYRTNPLTQIKWGLWYIEMSYGNPCNAWSTWQARSPHWY</sequence>
<evidence type="ECO:0000256" key="2">
    <source>
        <dbReference type="SAM" id="Phobius"/>
    </source>
</evidence>
<gene>
    <name evidence="3" type="ORF">GCM10009721_25370</name>
</gene>
<evidence type="ECO:0000313" key="4">
    <source>
        <dbReference type="Proteomes" id="UP000623461"/>
    </source>
</evidence>
<comment type="caution">
    <text evidence="3">The sequence shown here is derived from an EMBL/GenBank/DDBJ whole genome shotgun (WGS) entry which is preliminary data.</text>
</comment>
<reference evidence="4" key="1">
    <citation type="journal article" date="2019" name="Int. J. Syst. Evol. Microbiol.">
        <title>The Global Catalogue of Microorganisms (GCM) 10K type strain sequencing project: providing services to taxonomists for standard genome sequencing and annotation.</title>
        <authorList>
            <consortium name="The Broad Institute Genomics Platform"/>
            <consortium name="The Broad Institute Genome Sequencing Center for Infectious Disease"/>
            <person name="Wu L."/>
            <person name="Ma J."/>
        </authorList>
    </citation>
    <scope>NUCLEOTIDE SEQUENCE [LARGE SCALE GENOMIC DNA]</scope>
    <source>
        <strain evidence="4">JCM 1365</strain>
    </source>
</reference>
<keyword evidence="4" id="KW-1185">Reference proteome</keyword>
<feature type="compositionally biased region" description="Basic and acidic residues" evidence="1">
    <location>
        <begin position="92"/>
        <end position="101"/>
    </location>
</feature>
<dbReference type="Proteomes" id="UP000623461">
    <property type="component" value="Unassembled WGS sequence"/>
</dbReference>
<name>A0ABQ2I111_9MICO</name>
<keyword evidence="2" id="KW-1133">Transmembrane helix</keyword>
<dbReference type="RefSeq" id="WP_030196632.1">
    <property type="nucleotide sequence ID" value="NZ_BMNZ01000004.1"/>
</dbReference>
<keyword evidence="2" id="KW-0812">Transmembrane</keyword>
<feature type="transmembrane region" description="Helical" evidence="2">
    <location>
        <begin position="127"/>
        <end position="148"/>
    </location>
</feature>
<organism evidence="3 4">
    <name type="scientific">Terrabacter tumescens</name>
    <dbReference type="NCBI Taxonomy" id="60443"/>
    <lineage>
        <taxon>Bacteria</taxon>
        <taxon>Bacillati</taxon>
        <taxon>Actinomycetota</taxon>
        <taxon>Actinomycetes</taxon>
        <taxon>Micrococcales</taxon>
        <taxon>Intrasporangiaceae</taxon>
        <taxon>Terrabacter</taxon>
    </lineage>
</organism>
<protein>
    <recommendedName>
        <fullName evidence="5">Lytic transglycosylase domain-containing protein</fullName>
    </recommendedName>
</protein>
<dbReference type="InterPro" id="IPR023346">
    <property type="entry name" value="Lysozyme-like_dom_sf"/>
</dbReference>
<evidence type="ECO:0008006" key="5">
    <source>
        <dbReference type="Google" id="ProtNLM"/>
    </source>
</evidence>
<dbReference type="EMBL" id="BMNZ01000004">
    <property type="protein sequence ID" value="GGM97318.1"/>
    <property type="molecule type" value="Genomic_DNA"/>
</dbReference>
<proteinExistence type="predicted"/>
<accession>A0ABQ2I111</accession>
<evidence type="ECO:0000313" key="3">
    <source>
        <dbReference type="EMBL" id="GGM97318.1"/>
    </source>
</evidence>
<keyword evidence="2" id="KW-0472">Membrane</keyword>
<dbReference type="SUPFAM" id="SSF53955">
    <property type="entry name" value="Lysozyme-like"/>
    <property type="match status" value="1"/>
</dbReference>